<proteinExistence type="predicted"/>
<dbReference type="GeneID" id="18938366"/>
<protein>
    <submittedName>
        <fullName evidence="1">Uncharacterized protein</fullName>
    </submittedName>
</protein>
<dbReference type="RefSeq" id="YP_009021501.1">
    <property type="nucleotide sequence ID" value="NC_023859.1"/>
</dbReference>
<keyword evidence="2" id="KW-1185">Reference proteome</keyword>
<dbReference type="KEGG" id="vg:18938366"/>
<dbReference type="Proteomes" id="UP000019700">
    <property type="component" value="Genome"/>
</dbReference>
<gene>
    <name evidence="1" type="ORF">ISF9_056</name>
</gene>
<dbReference type="EMBL" id="KJ173786">
    <property type="protein sequence ID" value="AHL18526.1"/>
    <property type="molecule type" value="Genomic_DNA"/>
</dbReference>
<accession>W8PF87</accession>
<evidence type="ECO:0000313" key="2">
    <source>
        <dbReference type="Proteomes" id="UP000019700"/>
    </source>
</evidence>
<name>W8PF87_9CAUD</name>
<sequence>MSKASFTVFPTSPPSVRVHLVLQVWGGSASPESPDRQKNFGTPDWSWIFQGPKLRCGGARVQMQGLPFQKMTSLGTL</sequence>
<organism evidence="1 2">
    <name type="scientific">Microbacterium phage vB_MoxS-ISF9</name>
    <dbReference type="NCBI Taxonomy" id="1458670"/>
    <lineage>
        <taxon>Viruses</taxon>
        <taxon>Duplodnaviria</taxon>
        <taxon>Heunggongvirae</taxon>
        <taxon>Uroviricota</taxon>
        <taxon>Caudoviricetes</taxon>
        <taxon>Farahnazvirus</taxon>
        <taxon>Farahnazvirus ISF9</taxon>
    </lineage>
</organism>
<reference evidence="1 2" key="1">
    <citation type="journal article" date="2014" name="Arch. Virol.">
        <title>Complete genome sequence of a novel phage, vB_MoxS-ISF9, infecting methylotrophic Microbacterium: first report of a virulent Microbacterium phage.</title>
        <authorList>
            <person name="Zamani I."/>
            <person name="Bouzari M."/>
            <person name="Emtiazi G."/>
            <person name="Ghasemi S.M."/>
            <person name="Chang H.I."/>
        </authorList>
    </citation>
    <scope>NUCLEOTIDE SEQUENCE [LARGE SCALE GENOMIC DNA]</scope>
</reference>
<evidence type="ECO:0000313" key="1">
    <source>
        <dbReference type="EMBL" id="AHL18526.1"/>
    </source>
</evidence>